<sequence length="184" mass="21092">MVEPSIEIETAPLEGETSIQTCNRVKENVPSLINLSNENQMYQITKNFFKRRSKYKKKEENDASIDDSSSSMSETLKETLNLPKKHRRSSLKHSESNQALAELEGNQERPRPVFEDLQIFPSKPTSKIEYKDTLFSRFEADTQEDSSSFIIDTNCKVGIGFFVFLVLLEILYIVLTIGFKIEIA</sequence>
<feature type="region of interest" description="Disordered" evidence="1">
    <location>
        <begin position="56"/>
        <end position="107"/>
    </location>
</feature>
<evidence type="ECO:0000313" key="3">
    <source>
        <dbReference type="EMBL" id="EAY04625.1"/>
    </source>
</evidence>
<dbReference type="VEuPathDB" id="TrichDB:TVAG_473120"/>
<dbReference type="Proteomes" id="UP000001542">
    <property type="component" value="Unassembled WGS sequence"/>
</dbReference>
<dbReference type="RefSeq" id="XP_001316848.1">
    <property type="nucleotide sequence ID" value="XM_001316813.1"/>
</dbReference>
<evidence type="ECO:0000256" key="1">
    <source>
        <dbReference type="SAM" id="MobiDB-lite"/>
    </source>
</evidence>
<keyword evidence="4" id="KW-1185">Reference proteome</keyword>
<name>A2ERV8_TRIV3</name>
<evidence type="ECO:0000313" key="4">
    <source>
        <dbReference type="Proteomes" id="UP000001542"/>
    </source>
</evidence>
<gene>
    <name evidence="3" type="ORF">TVAG_473120</name>
</gene>
<reference evidence="3" key="1">
    <citation type="submission" date="2006-10" db="EMBL/GenBank/DDBJ databases">
        <authorList>
            <person name="Amadeo P."/>
            <person name="Zhao Q."/>
            <person name="Wortman J."/>
            <person name="Fraser-Liggett C."/>
            <person name="Carlton J."/>
        </authorList>
    </citation>
    <scope>NUCLEOTIDE SEQUENCE</scope>
    <source>
        <strain evidence="3">G3</strain>
    </source>
</reference>
<evidence type="ECO:0000256" key="2">
    <source>
        <dbReference type="SAM" id="Phobius"/>
    </source>
</evidence>
<proteinExistence type="predicted"/>
<dbReference type="EMBL" id="DS113470">
    <property type="protein sequence ID" value="EAY04625.1"/>
    <property type="molecule type" value="Genomic_DNA"/>
</dbReference>
<keyword evidence="2" id="KW-0812">Transmembrane</keyword>
<keyword evidence="2" id="KW-0472">Membrane</keyword>
<dbReference type="InParanoid" id="A2ERV8"/>
<dbReference type="KEGG" id="tva:4762488"/>
<reference evidence="3" key="2">
    <citation type="journal article" date="2007" name="Science">
        <title>Draft genome sequence of the sexually transmitted pathogen Trichomonas vaginalis.</title>
        <authorList>
            <person name="Carlton J.M."/>
            <person name="Hirt R.P."/>
            <person name="Silva J.C."/>
            <person name="Delcher A.L."/>
            <person name="Schatz M."/>
            <person name="Zhao Q."/>
            <person name="Wortman J.R."/>
            <person name="Bidwell S.L."/>
            <person name="Alsmark U.C.M."/>
            <person name="Besteiro S."/>
            <person name="Sicheritz-Ponten T."/>
            <person name="Noel C.J."/>
            <person name="Dacks J.B."/>
            <person name="Foster P.G."/>
            <person name="Simillion C."/>
            <person name="Van de Peer Y."/>
            <person name="Miranda-Saavedra D."/>
            <person name="Barton G.J."/>
            <person name="Westrop G.D."/>
            <person name="Mueller S."/>
            <person name="Dessi D."/>
            <person name="Fiori P.L."/>
            <person name="Ren Q."/>
            <person name="Paulsen I."/>
            <person name="Zhang H."/>
            <person name="Bastida-Corcuera F.D."/>
            <person name="Simoes-Barbosa A."/>
            <person name="Brown M.T."/>
            <person name="Hayes R.D."/>
            <person name="Mukherjee M."/>
            <person name="Okumura C.Y."/>
            <person name="Schneider R."/>
            <person name="Smith A.J."/>
            <person name="Vanacova S."/>
            <person name="Villalvazo M."/>
            <person name="Haas B.J."/>
            <person name="Pertea M."/>
            <person name="Feldblyum T.V."/>
            <person name="Utterback T.R."/>
            <person name="Shu C.L."/>
            <person name="Osoegawa K."/>
            <person name="de Jong P.J."/>
            <person name="Hrdy I."/>
            <person name="Horvathova L."/>
            <person name="Zubacova Z."/>
            <person name="Dolezal P."/>
            <person name="Malik S.B."/>
            <person name="Logsdon J.M. Jr."/>
            <person name="Henze K."/>
            <person name="Gupta A."/>
            <person name="Wang C.C."/>
            <person name="Dunne R.L."/>
            <person name="Upcroft J.A."/>
            <person name="Upcroft P."/>
            <person name="White O."/>
            <person name="Salzberg S.L."/>
            <person name="Tang P."/>
            <person name="Chiu C.-H."/>
            <person name="Lee Y.-S."/>
            <person name="Embley T.M."/>
            <person name="Coombs G.H."/>
            <person name="Mottram J.C."/>
            <person name="Tachezy J."/>
            <person name="Fraser-Liggett C.M."/>
            <person name="Johnson P.J."/>
        </authorList>
    </citation>
    <scope>NUCLEOTIDE SEQUENCE [LARGE SCALE GENOMIC DNA]</scope>
    <source>
        <strain evidence="3">G3</strain>
    </source>
</reference>
<keyword evidence="2" id="KW-1133">Transmembrane helix</keyword>
<accession>A2ERV8</accession>
<dbReference type="AlphaFoldDB" id="A2ERV8"/>
<organism evidence="3 4">
    <name type="scientific">Trichomonas vaginalis (strain ATCC PRA-98 / G3)</name>
    <dbReference type="NCBI Taxonomy" id="412133"/>
    <lineage>
        <taxon>Eukaryota</taxon>
        <taxon>Metamonada</taxon>
        <taxon>Parabasalia</taxon>
        <taxon>Trichomonadida</taxon>
        <taxon>Trichomonadidae</taxon>
        <taxon>Trichomonas</taxon>
    </lineage>
</organism>
<dbReference type="VEuPathDB" id="TrichDB:TVAGG3_0019910"/>
<protein>
    <submittedName>
        <fullName evidence="3">Uncharacterized protein</fullName>
    </submittedName>
</protein>
<feature type="transmembrane region" description="Helical" evidence="2">
    <location>
        <begin position="157"/>
        <end position="179"/>
    </location>
</feature>